<evidence type="ECO:0000313" key="2">
    <source>
        <dbReference type="EMBL" id="EAY18522.1"/>
    </source>
</evidence>
<reference evidence="2" key="2">
    <citation type="journal article" date="2007" name="Science">
        <title>Draft genome sequence of the sexually transmitted pathogen Trichomonas vaginalis.</title>
        <authorList>
            <person name="Carlton J.M."/>
            <person name="Hirt R.P."/>
            <person name="Silva J.C."/>
            <person name="Delcher A.L."/>
            <person name="Schatz M."/>
            <person name="Zhao Q."/>
            <person name="Wortman J.R."/>
            <person name="Bidwell S.L."/>
            <person name="Alsmark U.C.M."/>
            <person name="Besteiro S."/>
            <person name="Sicheritz-Ponten T."/>
            <person name="Noel C.J."/>
            <person name="Dacks J.B."/>
            <person name="Foster P.G."/>
            <person name="Simillion C."/>
            <person name="Van de Peer Y."/>
            <person name="Miranda-Saavedra D."/>
            <person name="Barton G.J."/>
            <person name="Westrop G.D."/>
            <person name="Mueller S."/>
            <person name="Dessi D."/>
            <person name="Fiori P.L."/>
            <person name="Ren Q."/>
            <person name="Paulsen I."/>
            <person name="Zhang H."/>
            <person name="Bastida-Corcuera F.D."/>
            <person name="Simoes-Barbosa A."/>
            <person name="Brown M.T."/>
            <person name="Hayes R.D."/>
            <person name="Mukherjee M."/>
            <person name="Okumura C.Y."/>
            <person name="Schneider R."/>
            <person name="Smith A.J."/>
            <person name="Vanacova S."/>
            <person name="Villalvazo M."/>
            <person name="Haas B.J."/>
            <person name="Pertea M."/>
            <person name="Feldblyum T.V."/>
            <person name="Utterback T.R."/>
            <person name="Shu C.L."/>
            <person name="Osoegawa K."/>
            <person name="de Jong P.J."/>
            <person name="Hrdy I."/>
            <person name="Horvathova L."/>
            <person name="Zubacova Z."/>
            <person name="Dolezal P."/>
            <person name="Malik S.B."/>
            <person name="Logsdon J.M. Jr."/>
            <person name="Henze K."/>
            <person name="Gupta A."/>
            <person name="Wang C.C."/>
            <person name="Dunne R.L."/>
            <person name="Upcroft J.A."/>
            <person name="Upcroft P."/>
            <person name="White O."/>
            <person name="Salzberg S.L."/>
            <person name="Tang P."/>
            <person name="Chiu C.-H."/>
            <person name="Lee Y.-S."/>
            <person name="Embley T.M."/>
            <person name="Coombs G.H."/>
            <person name="Mottram J.C."/>
            <person name="Tachezy J."/>
            <person name="Fraser-Liggett C.M."/>
            <person name="Johnson P.J."/>
        </authorList>
    </citation>
    <scope>NUCLEOTIDE SEQUENCE [LARGE SCALE GENOMIC DNA]</scope>
    <source>
        <strain evidence="2">G3</strain>
    </source>
</reference>
<dbReference type="VEuPathDB" id="TrichDB:TVAG_083780"/>
<keyword evidence="1" id="KW-0812">Transmembrane</keyword>
<dbReference type="VEuPathDB" id="TrichDB:TVAGG3_0983520"/>
<dbReference type="PANTHER" id="PTHR31134">
    <property type="entry name" value="TRANSMEMBRANE PROTEIN 128"/>
    <property type="match status" value="1"/>
</dbReference>
<protein>
    <recommendedName>
        <fullName evidence="4">Transmembrane protein</fullName>
    </recommendedName>
</protein>
<dbReference type="AlphaFoldDB" id="A2DMA2"/>
<organism evidence="2 3">
    <name type="scientific">Trichomonas vaginalis (strain ATCC PRA-98 / G3)</name>
    <dbReference type="NCBI Taxonomy" id="412133"/>
    <lineage>
        <taxon>Eukaryota</taxon>
        <taxon>Metamonada</taxon>
        <taxon>Parabasalia</taxon>
        <taxon>Trichomonadida</taxon>
        <taxon>Trichomonadidae</taxon>
        <taxon>Trichomonas</taxon>
    </lineage>
</organism>
<evidence type="ECO:0008006" key="4">
    <source>
        <dbReference type="Google" id="ProtNLM"/>
    </source>
</evidence>
<dbReference type="InParanoid" id="A2DMA2"/>
<evidence type="ECO:0000256" key="1">
    <source>
        <dbReference type="SAM" id="Phobius"/>
    </source>
</evidence>
<feature type="transmembrane region" description="Helical" evidence="1">
    <location>
        <begin position="116"/>
        <end position="135"/>
    </location>
</feature>
<dbReference type="EMBL" id="DS113218">
    <property type="protein sequence ID" value="EAY18522.1"/>
    <property type="molecule type" value="Genomic_DNA"/>
</dbReference>
<gene>
    <name evidence="2" type="ORF">TVAG_083780</name>
</gene>
<dbReference type="KEGG" id="tva:5464032"/>
<evidence type="ECO:0000313" key="3">
    <source>
        <dbReference type="Proteomes" id="UP000001542"/>
    </source>
</evidence>
<feature type="transmembrane region" description="Helical" evidence="1">
    <location>
        <begin position="34"/>
        <end position="52"/>
    </location>
</feature>
<keyword evidence="1" id="KW-0472">Membrane</keyword>
<accession>A2DMA2</accession>
<feature type="transmembrane region" description="Helical" evidence="1">
    <location>
        <begin position="140"/>
        <end position="160"/>
    </location>
</feature>
<proteinExistence type="predicted"/>
<dbReference type="PANTHER" id="PTHR31134:SF1">
    <property type="entry name" value="TRANSMEMBRANE PROTEIN 128"/>
    <property type="match status" value="1"/>
</dbReference>
<reference evidence="2" key="1">
    <citation type="submission" date="2006-10" db="EMBL/GenBank/DDBJ databases">
        <authorList>
            <person name="Amadeo P."/>
            <person name="Zhao Q."/>
            <person name="Wortman J."/>
            <person name="Fraser-Liggett C."/>
            <person name="Carlton J."/>
        </authorList>
    </citation>
    <scope>NUCLEOTIDE SEQUENCE</scope>
    <source>
        <strain evidence="2">G3</strain>
    </source>
</reference>
<sequence length="164" mass="19167">MTQRKYTRLEESMDARPGMMQKPLIPEPNPTFELIKRILTTVITVVLFLVVCKATHFRQKMLYDARINRSFLATFYILIGIFLSLYLYLSITLRWLRPKNQRVNVDNWEKVQPIPFYISVGCLVLSVISFILALWPAFQLATFVIGFLGFTSVIFVMQWLPVNI</sequence>
<feature type="transmembrane region" description="Helical" evidence="1">
    <location>
        <begin position="73"/>
        <end position="96"/>
    </location>
</feature>
<dbReference type="Proteomes" id="UP000001542">
    <property type="component" value="Unassembled WGS sequence"/>
</dbReference>
<keyword evidence="3" id="KW-1185">Reference proteome</keyword>
<dbReference type="RefSeq" id="XP_001579508.1">
    <property type="nucleotide sequence ID" value="XM_001579458.1"/>
</dbReference>
<keyword evidence="1" id="KW-1133">Transmembrane helix</keyword>
<dbReference type="InterPro" id="IPR033579">
    <property type="entry name" value="TMEM128"/>
</dbReference>
<name>A2DMA2_TRIV3</name>
<dbReference type="OrthoDB" id="10482765at2759"/>
<dbReference type="Pfam" id="PF20479">
    <property type="entry name" value="TMEM128"/>
    <property type="match status" value="1"/>
</dbReference>